<protein>
    <recommendedName>
        <fullName evidence="2">Protein SirB1 N-terminal domain-containing protein</fullName>
    </recommendedName>
</protein>
<accession>A7NFF8</accession>
<dbReference type="HOGENOM" id="CLU_063810_1_0_0"/>
<dbReference type="Gene3D" id="1.25.40.10">
    <property type="entry name" value="Tetratricopeptide repeat domain"/>
    <property type="match status" value="1"/>
</dbReference>
<dbReference type="AlphaFoldDB" id="A7NFF8"/>
<name>A7NFF8_ROSCS</name>
<dbReference type="SUPFAM" id="SSF48452">
    <property type="entry name" value="TPR-like"/>
    <property type="match status" value="1"/>
</dbReference>
<organism evidence="3 4">
    <name type="scientific">Roseiflexus castenholzii (strain DSM 13941 / HLO8)</name>
    <dbReference type="NCBI Taxonomy" id="383372"/>
    <lineage>
        <taxon>Bacteria</taxon>
        <taxon>Bacillati</taxon>
        <taxon>Chloroflexota</taxon>
        <taxon>Chloroflexia</taxon>
        <taxon>Chloroflexales</taxon>
        <taxon>Roseiflexineae</taxon>
        <taxon>Roseiflexaceae</taxon>
        <taxon>Roseiflexus</taxon>
    </lineage>
</organism>
<dbReference type="STRING" id="383372.Rcas_0042"/>
<reference evidence="3 4" key="1">
    <citation type="submission" date="2007-08" db="EMBL/GenBank/DDBJ databases">
        <title>Complete sequence of Roseiflexus castenholzii DSM 13941.</title>
        <authorList>
            <consortium name="US DOE Joint Genome Institute"/>
            <person name="Copeland A."/>
            <person name="Lucas S."/>
            <person name="Lapidus A."/>
            <person name="Barry K."/>
            <person name="Glavina del Rio T."/>
            <person name="Dalin E."/>
            <person name="Tice H."/>
            <person name="Pitluck S."/>
            <person name="Thompson L.S."/>
            <person name="Brettin T."/>
            <person name="Bruce D."/>
            <person name="Detter J.C."/>
            <person name="Han C."/>
            <person name="Tapia R."/>
            <person name="Schmutz J."/>
            <person name="Larimer F."/>
            <person name="Land M."/>
            <person name="Hauser L."/>
            <person name="Kyrpides N."/>
            <person name="Mikhailova N."/>
            <person name="Bryant D.A."/>
            <person name="Hanada S."/>
            <person name="Tsukatani Y."/>
            <person name="Richardson P."/>
        </authorList>
    </citation>
    <scope>NUCLEOTIDE SEQUENCE [LARGE SCALE GENOMIC DNA]</scope>
    <source>
        <strain evidence="4">DSM 13941 / HLO8</strain>
    </source>
</reference>
<dbReference type="EMBL" id="CP000804">
    <property type="protein sequence ID" value="ABU56180.1"/>
    <property type="molecule type" value="Genomic_DNA"/>
</dbReference>
<proteinExistence type="inferred from homology"/>
<dbReference type="PANTHER" id="PTHR31350:SF21">
    <property type="entry name" value="F-BOX ONLY PROTEIN 21"/>
    <property type="match status" value="1"/>
</dbReference>
<feature type="domain" description="Protein SirB1 N-terminal" evidence="2">
    <location>
        <begin position="61"/>
        <end position="211"/>
    </location>
</feature>
<gene>
    <name evidence="3" type="ordered locus">Rcas_0042</name>
</gene>
<dbReference type="Proteomes" id="UP000000263">
    <property type="component" value="Chromosome"/>
</dbReference>
<dbReference type="KEGG" id="rca:Rcas_0042"/>
<dbReference type="eggNOG" id="COG2912">
    <property type="taxonomic scope" value="Bacteria"/>
</dbReference>
<dbReference type="InterPro" id="IPR032698">
    <property type="entry name" value="SirB1_N"/>
</dbReference>
<dbReference type="Pfam" id="PF13369">
    <property type="entry name" value="Transglut_core2"/>
    <property type="match status" value="1"/>
</dbReference>
<evidence type="ECO:0000256" key="1">
    <source>
        <dbReference type="ARBA" id="ARBA00007100"/>
    </source>
</evidence>
<evidence type="ECO:0000313" key="3">
    <source>
        <dbReference type="EMBL" id="ABU56180.1"/>
    </source>
</evidence>
<comment type="similarity">
    <text evidence="1">Belongs to the UPF0162 family.</text>
</comment>
<dbReference type="PANTHER" id="PTHR31350">
    <property type="entry name" value="SI:DKEY-261L7.2"/>
    <property type="match status" value="1"/>
</dbReference>
<dbReference type="Pfam" id="PF13371">
    <property type="entry name" value="TPR_9"/>
    <property type="match status" value="1"/>
</dbReference>
<dbReference type="InterPro" id="IPR011990">
    <property type="entry name" value="TPR-like_helical_dom_sf"/>
</dbReference>
<evidence type="ECO:0000259" key="2">
    <source>
        <dbReference type="Pfam" id="PF13369"/>
    </source>
</evidence>
<sequence length="294" mass="33014">MCGIIWTVSVITPARGMVSPARRCFRAIARLPDDRINLAEATLCIAWEDQGDGNPPASLRIIDAMAEAARERVAGRRDSRAIVAALNNYLFEELGFRGNHWNYSDPANSFLDQVIARRVGLPILLSVLYLEIGWRLRLPVVGLALPGHFLVRYIDAREGDLYIDPFNRSRLWSYAECERQIVSFAGVVDPALVRQIMAPPSPRSILIRILRNLKSAYIQREQFERALAAVERILILAFDAGELRDRGLLRARLGQWSGALSDLERYAHLAPQASDLEAIRQRAQALADALAQYN</sequence>
<evidence type="ECO:0000313" key="4">
    <source>
        <dbReference type="Proteomes" id="UP000000263"/>
    </source>
</evidence>
<keyword evidence="4" id="KW-1185">Reference proteome</keyword>